<organism evidence="5 6">
    <name type="scientific">Hamadaea flava</name>
    <dbReference type="NCBI Taxonomy" id="1742688"/>
    <lineage>
        <taxon>Bacteria</taxon>
        <taxon>Bacillati</taxon>
        <taxon>Actinomycetota</taxon>
        <taxon>Actinomycetes</taxon>
        <taxon>Micromonosporales</taxon>
        <taxon>Micromonosporaceae</taxon>
        <taxon>Hamadaea</taxon>
    </lineage>
</organism>
<evidence type="ECO:0000259" key="4">
    <source>
        <dbReference type="Pfam" id="PF00582"/>
    </source>
</evidence>
<comment type="caution">
    <text evidence="5">The sequence shown here is derived from an EMBL/GenBank/DDBJ whole genome shotgun (WGS) entry which is preliminary data.</text>
</comment>
<evidence type="ECO:0000313" key="6">
    <source>
        <dbReference type="Proteomes" id="UP001595816"/>
    </source>
</evidence>
<accession>A0ABV8LM12</accession>
<dbReference type="InterPro" id="IPR014729">
    <property type="entry name" value="Rossmann-like_a/b/a_fold"/>
</dbReference>
<evidence type="ECO:0000256" key="1">
    <source>
        <dbReference type="ARBA" id="ARBA00008791"/>
    </source>
</evidence>
<evidence type="ECO:0000313" key="5">
    <source>
        <dbReference type="EMBL" id="MFC4132011.1"/>
    </source>
</evidence>
<dbReference type="InterPro" id="IPR006016">
    <property type="entry name" value="UspA"/>
</dbReference>
<evidence type="ECO:0000256" key="3">
    <source>
        <dbReference type="ARBA" id="ARBA00022840"/>
    </source>
</evidence>
<dbReference type="SUPFAM" id="SSF52402">
    <property type="entry name" value="Adenine nucleotide alpha hydrolases-like"/>
    <property type="match status" value="2"/>
</dbReference>
<reference evidence="6" key="1">
    <citation type="journal article" date="2019" name="Int. J. Syst. Evol. Microbiol.">
        <title>The Global Catalogue of Microorganisms (GCM) 10K type strain sequencing project: providing services to taxonomists for standard genome sequencing and annotation.</title>
        <authorList>
            <consortium name="The Broad Institute Genomics Platform"/>
            <consortium name="The Broad Institute Genome Sequencing Center for Infectious Disease"/>
            <person name="Wu L."/>
            <person name="Ma J."/>
        </authorList>
    </citation>
    <scope>NUCLEOTIDE SEQUENCE [LARGE SCALE GENOMIC DNA]</scope>
    <source>
        <strain evidence="6">CGMCC 4.7289</strain>
    </source>
</reference>
<dbReference type="PRINTS" id="PR01438">
    <property type="entry name" value="UNVRSLSTRESS"/>
</dbReference>
<dbReference type="InterPro" id="IPR006015">
    <property type="entry name" value="Universal_stress_UspA"/>
</dbReference>
<name>A0ABV8LM12_9ACTN</name>
<keyword evidence="3" id="KW-0067">ATP-binding</keyword>
<keyword evidence="2" id="KW-0547">Nucleotide-binding</keyword>
<feature type="domain" description="UspA" evidence="4">
    <location>
        <begin position="7"/>
        <end position="145"/>
    </location>
</feature>
<keyword evidence="6" id="KW-1185">Reference proteome</keyword>
<feature type="domain" description="UspA" evidence="4">
    <location>
        <begin position="153"/>
        <end position="285"/>
    </location>
</feature>
<comment type="similarity">
    <text evidence="1">Belongs to the universal stress protein A family.</text>
</comment>
<protein>
    <submittedName>
        <fullName evidence="5">Universal stress protein</fullName>
    </submittedName>
</protein>
<gene>
    <name evidence="5" type="ORF">ACFOZ4_15480</name>
</gene>
<sequence length="288" mass="29948">MDAKPPVVVGVDGSPTAMDAARWAAAYAVRHGASLCCVYGYHLPMYGFSPIGTLGEMENFDARARRQAEDMLGTAAGRLREAYAGLEIDTRMETGGGTAVLVDASKSAIATVVGARGGGGFTHLLLGSVADQVTVHGLGPVIVVRGPAPDRGPVLVGVDASEHAARALRYAAAEAALRGTDLVVLHAYTETLHPRSGDPAAEGKAEAERLLDTMTADLHELHPRLRVQTRPVYTGRVDQAMIEASAEAVLTVVGCRGLGGLRSILLGSTSRALVHHAASPVAVVHRQG</sequence>
<evidence type="ECO:0000256" key="2">
    <source>
        <dbReference type="ARBA" id="ARBA00022741"/>
    </source>
</evidence>
<dbReference type="PANTHER" id="PTHR46268:SF27">
    <property type="entry name" value="UNIVERSAL STRESS PROTEIN RV2623"/>
    <property type="match status" value="1"/>
</dbReference>
<dbReference type="RefSeq" id="WP_253749813.1">
    <property type="nucleotide sequence ID" value="NZ_JAMZDZ010000001.1"/>
</dbReference>
<proteinExistence type="inferred from homology"/>
<dbReference type="Proteomes" id="UP001595816">
    <property type="component" value="Unassembled WGS sequence"/>
</dbReference>
<dbReference type="PANTHER" id="PTHR46268">
    <property type="entry name" value="STRESS RESPONSE PROTEIN NHAX"/>
    <property type="match status" value="1"/>
</dbReference>
<dbReference type="EMBL" id="JBHSAY010000008">
    <property type="protein sequence ID" value="MFC4132011.1"/>
    <property type="molecule type" value="Genomic_DNA"/>
</dbReference>
<dbReference type="Gene3D" id="3.40.50.620">
    <property type="entry name" value="HUPs"/>
    <property type="match status" value="2"/>
</dbReference>
<dbReference type="Pfam" id="PF00582">
    <property type="entry name" value="Usp"/>
    <property type="match status" value="2"/>
</dbReference>